<reference evidence="2" key="1">
    <citation type="submission" date="2011-08" db="EMBL/GenBank/DDBJ databases">
        <authorList>
            <person name="Rombauts S."/>
        </authorList>
    </citation>
    <scope>NUCLEOTIDE SEQUENCE</scope>
    <source>
        <strain evidence="2">London</strain>
    </source>
</reference>
<sequence length="28" mass="3311">MMKINNLCKKIVQRRKPQLNLVTKQGNN</sequence>
<dbReference type="Proteomes" id="UP000015104">
    <property type="component" value="Unassembled WGS sequence"/>
</dbReference>
<dbReference type="HOGENOM" id="CLU_3413358_0_0_1"/>
<accession>T1K9P0</accession>
<organism evidence="1 2">
    <name type="scientific">Tetranychus urticae</name>
    <name type="common">Two-spotted spider mite</name>
    <dbReference type="NCBI Taxonomy" id="32264"/>
    <lineage>
        <taxon>Eukaryota</taxon>
        <taxon>Metazoa</taxon>
        <taxon>Ecdysozoa</taxon>
        <taxon>Arthropoda</taxon>
        <taxon>Chelicerata</taxon>
        <taxon>Arachnida</taxon>
        <taxon>Acari</taxon>
        <taxon>Acariformes</taxon>
        <taxon>Trombidiformes</taxon>
        <taxon>Prostigmata</taxon>
        <taxon>Eleutherengona</taxon>
        <taxon>Raphignathae</taxon>
        <taxon>Tetranychoidea</taxon>
        <taxon>Tetranychidae</taxon>
        <taxon>Tetranychus</taxon>
    </lineage>
</organism>
<reference evidence="1" key="2">
    <citation type="submission" date="2015-06" db="UniProtKB">
        <authorList>
            <consortium name="EnsemblMetazoa"/>
        </authorList>
    </citation>
    <scope>IDENTIFICATION</scope>
</reference>
<proteinExistence type="predicted"/>
<keyword evidence="2" id="KW-1185">Reference proteome</keyword>
<evidence type="ECO:0000313" key="2">
    <source>
        <dbReference type="Proteomes" id="UP000015104"/>
    </source>
</evidence>
<dbReference type="EMBL" id="CAEY01001892">
    <property type="status" value="NOT_ANNOTATED_CDS"/>
    <property type="molecule type" value="Genomic_DNA"/>
</dbReference>
<dbReference type="EnsemblMetazoa" id="tetur07g05640.1">
    <property type="protein sequence ID" value="tetur07g05640.1"/>
    <property type="gene ID" value="tetur07g05640"/>
</dbReference>
<evidence type="ECO:0000313" key="1">
    <source>
        <dbReference type="EnsemblMetazoa" id="tetur07g05640.1"/>
    </source>
</evidence>
<protein>
    <submittedName>
        <fullName evidence="1">Uncharacterized protein</fullName>
    </submittedName>
</protein>
<name>T1K9P0_TETUR</name>
<dbReference type="AlphaFoldDB" id="T1K9P0"/>